<dbReference type="PANTHER" id="PTHR30136:SF35">
    <property type="entry name" value="HTH-TYPE TRANSCRIPTIONAL REGULATOR RV1719"/>
    <property type="match status" value="1"/>
</dbReference>
<comment type="caution">
    <text evidence="6">The sequence shown here is derived from an EMBL/GenBank/DDBJ whole genome shotgun (WGS) entry which is preliminary data.</text>
</comment>
<dbReference type="Proteomes" id="UP001054854">
    <property type="component" value="Unassembled WGS sequence"/>
</dbReference>
<evidence type="ECO:0000313" key="6">
    <source>
        <dbReference type="EMBL" id="GHJ25656.1"/>
    </source>
</evidence>
<dbReference type="InterPro" id="IPR029016">
    <property type="entry name" value="GAF-like_dom_sf"/>
</dbReference>
<evidence type="ECO:0000256" key="2">
    <source>
        <dbReference type="ARBA" id="ARBA00023125"/>
    </source>
</evidence>
<gene>
    <name evidence="6" type="ORF">TPA0910_00890</name>
</gene>
<keyword evidence="2" id="KW-0238">DNA-binding</keyword>
<evidence type="ECO:0000256" key="3">
    <source>
        <dbReference type="ARBA" id="ARBA00023163"/>
    </source>
</evidence>
<dbReference type="PROSITE" id="PS51077">
    <property type="entry name" value="HTH_ICLR"/>
    <property type="match status" value="1"/>
</dbReference>
<organism evidence="6 7">
    <name type="scientific">Streptomyces hygroscopicus</name>
    <dbReference type="NCBI Taxonomy" id="1912"/>
    <lineage>
        <taxon>Bacteria</taxon>
        <taxon>Bacillati</taxon>
        <taxon>Actinomycetota</taxon>
        <taxon>Actinomycetes</taxon>
        <taxon>Kitasatosporales</taxon>
        <taxon>Streptomycetaceae</taxon>
        <taxon>Streptomyces</taxon>
        <taxon>Streptomyces violaceusniger group</taxon>
    </lineage>
</organism>
<dbReference type="Gene3D" id="3.30.450.40">
    <property type="match status" value="1"/>
</dbReference>
<dbReference type="Pfam" id="PF09339">
    <property type="entry name" value="HTH_IclR"/>
    <property type="match status" value="1"/>
</dbReference>
<keyword evidence="3" id="KW-0804">Transcription</keyword>
<feature type="domain" description="HTH iclR-type" evidence="4">
    <location>
        <begin position="19"/>
        <end position="81"/>
    </location>
</feature>
<evidence type="ECO:0000313" key="7">
    <source>
        <dbReference type="Proteomes" id="UP001054854"/>
    </source>
</evidence>
<dbReference type="SUPFAM" id="SSF55781">
    <property type="entry name" value="GAF domain-like"/>
    <property type="match status" value="1"/>
</dbReference>
<feature type="domain" description="IclR-ED" evidence="5">
    <location>
        <begin position="82"/>
        <end position="266"/>
    </location>
</feature>
<evidence type="ECO:0000259" key="5">
    <source>
        <dbReference type="PROSITE" id="PS51078"/>
    </source>
</evidence>
<sequence>MSTTNKRAQRPEQATAGTSGTVARVARLLAAIADADGPVGVGDLAERLGLAPSTVHRLLQLLRAEGLVSAESGDHRYAAGAEFYRISARVVASADVTSMARPYIEALARRFDETVLFGLYLPTRHAMAFTARADGTQALQYRIQMNTPGSLIWGASGRAILAHLPESRIEEVIGAAEPAPATGALPPGRAELEAELARIRDTGFALTEGEKLPEARGIAAPVFGPSGVLGCLLLTSPKNRLPHGDVHVIGSTIADAAAEFSHAVGGPDRKATE</sequence>
<dbReference type="RefSeq" id="WP_236255618.1">
    <property type="nucleotide sequence ID" value="NZ_BNEK01000002.1"/>
</dbReference>
<protein>
    <submittedName>
        <fullName evidence="6">Transcriptional regulator</fullName>
    </submittedName>
</protein>
<keyword evidence="1" id="KW-0805">Transcription regulation</keyword>
<dbReference type="PROSITE" id="PS51078">
    <property type="entry name" value="ICLR_ED"/>
    <property type="match status" value="1"/>
</dbReference>
<dbReference type="SUPFAM" id="SSF46785">
    <property type="entry name" value="Winged helix' DNA-binding domain"/>
    <property type="match status" value="1"/>
</dbReference>
<dbReference type="InterPro" id="IPR036390">
    <property type="entry name" value="WH_DNA-bd_sf"/>
</dbReference>
<evidence type="ECO:0000256" key="1">
    <source>
        <dbReference type="ARBA" id="ARBA00023015"/>
    </source>
</evidence>
<name>A0ABQ3TRT9_STRHY</name>
<dbReference type="InterPro" id="IPR036388">
    <property type="entry name" value="WH-like_DNA-bd_sf"/>
</dbReference>
<evidence type="ECO:0000259" key="4">
    <source>
        <dbReference type="PROSITE" id="PS51077"/>
    </source>
</evidence>
<dbReference type="CDD" id="cd00090">
    <property type="entry name" value="HTH_ARSR"/>
    <property type="match status" value="1"/>
</dbReference>
<dbReference type="InterPro" id="IPR014757">
    <property type="entry name" value="Tscrpt_reg_IclR_C"/>
</dbReference>
<accession>A0ABQ3TRT9</accession>
<dbReference type="Pfam" id="PF01614">
    <property type="entry name" value="IclR_C"/>
    <property type="match status" value="1"/>
</dbReference>
<reference evidence="6" key="1">
    <citation type="submission" date="2024-05" db="EMBL/GenBank/DDBJ databases">
        <title>Whole genome shotgun sequence of Streptomyces hygroscopicus NBRC 113678.</title>
        <authorList>
            <person name="Komaki H."/>
            <person name="Tamura T."/>
        </authorList>
    </citation>
    <scope>NUCLEOTIDE SEQUENCE</scope>
    <source>
        <strain evidence="6">N11-34</strain>
    </source>
</reference>
<dbReference type="InterPro" id="IPR005471">
    <property type="entry name" value="Tscrpt_reg_IclR_N"/>
</dbReference>
<dbReference type="PANTHER" id="PTHR30136">
    <property type="entry name" value="HELIX-TURN-HELIX TRANSCRIPTIONAL REGULATOR, ICLR FAMILY"/>
    <property type="match status" value="1"/>
</dbReference>
<dbReference type="EMBL" id="BNEK01000002">
    <property type="protein sequence ID" value="GHJ25656.1"/>
    <property type="molecule type" value="Genomic_DNA"/>
</dbReference>
<dbReference type="SMART" id="SM00346">
    <property type="entry name" value="HTH_ICLR"/>
    <property type="match status" value="1"/>
</dbReference>
<proteinExistence type="predicted"/>
<dbReference type="InterPro" id="IPR050707">
    <property type="entry name" value="HTH_MetabolicPath_Reg"/>
</dbReference>
<dbReference type="InterPro" id="IPR011991">
    <property type="entry name" value="ArsR-like_HTH"/>
</dbReference>
<dbReference type="Gene3D" id="1.10.10.10">
    <property type="entry name" value="Winged helix-like DNA-binding domain superfamily/Winged helix DNA-binding domain"/>
    <property type="match status" value="1"/>
</dbReference>
<keyword evidence="7" id="KW-1185">Reference proteome</keyword>